<proteinExistence type="predicted"/>
<dbReference type="Proteomes" id="UP001152531">
    <property type="component" value="Unassembled WGS sequence"/>
</dbReference>
<gene>
    <name evidence="1" type="ORF">CLIB1444_01S10594</name>
</gene>
<evidence type="ECO:0000313" key="2">
    <source>
        <dbReference type="Proteomes" id="UP001152531"/>
    </source>
</evidence>
<dbReference type="EMBL" id="CALSDN010000001">
    <property type="protein sequence ID" value="CAH6718610.1"/>
    <property type="molecule type" value="Genomic_DNA"/>
</dbReference>
<sequence length="267" mass="29630">MKLASTIVNIVLLAGCCVLLILTVAGGSSNHFPFNEFYWLRADTSNIRHAPNLSAWTFWGVCEYRDFSSCTLGPAYPISPVDNFSTEQNVPKDFVDNEKTYYYLTRFSFGFTFVGLCFAGIALLIDLLGLCFEIVDKVVMVFVTLALIFVGGTAGMQTAAAVMARNAFQGDDLKAHVGVKAFGILWGSVGCLIIIFFNTCFGNISNSYRKHITKVQETKDEHYVPPQGDNDASSFTRNVEEPKEENNGGIRFFKIKRNNKVSDEESV</sequence>
<accession>A0ACA9Y113</accession>
<reference evidence="1" key="1">
    <citation type="submission" date="2022-06" db="EMBL/GenBank/DDBJ databases">
        <authorList>
            <person name="Legras J.-L."/>
            <person name="Devillers H."/>
            <person name="Grondin C."/>
        </authorList>
    </citation>
    <scope>NUCLEOTIDE SEQUENCE</scope>
    <source>
        <strain evidence="1">CLIB 1444</strain>
    </source>
</reference>
<evidence type="ECO:0000313" key="1">
    <source>
        <dbReference type="EMBL" id="CAH6718610.1"/>
    </source>
</evidence>
<comment type="caution">
    <text evidence="1">The sequence shown here is derived from an EMBL/GenBank/DDBJ whole genome shotgun (WGS) entry which is preliminary data.</text>
</comment>
<keyword evidence="2" id="KW-1185">Reference proteome</keyword>
<name>A0ACA9Y113_9ASCO</name>
<protein>
    <submittedName>
        <fullName evidence="1">Protein Sur7p</fullName>
    </submittedName>
</protein>
<organism evidence="1 2">
    <name type="scientific">[Candida] jaroonii</name>
    <dbReference type="NCBI Taxonomy" id="467808"/>
    <lineage>
        <taxon>Eukaryota</taxon>
        <taxon>Fungi</taxon>
        <taxon>Dikarya</taxon>
        <taxon>Ascomycota</taxon>
        <taxon>Saccharomycotina</taxon>
        <taxon>Pichiomycetes</taxon>
        <taxon>Debaryomycetaceae</taxon>
        <taxon>Yamadazyma</taxon>
    </lineage>
</organism>